<proteinExistence type="predicted"/>
<dbReference type="PANTHER" id="PTHR44858">
    <property type="entry name" value="TETRATRICOPEPTIDE REPEAT PROTEIN 6"/>
    <property type="match status" value="1"/>
</dbReference>
<gene>
    <name evidence="5" type="ORF">HDF16_003941</name>
</gene>
<organism evidence="5 6">
    <name type="scientific">Granulicella aggregans</name>
    <dbReference type="NCBI Taxonomy" id="474949"/>
    <lineage>
        <taxon>Bacteria</taxon>
        <taxon>Pseudomonadati</taxon>
        <taxon>Acidobacteriota</taxon>
        <taxon>Terriglobia</taxon>
        <taxon>Terriglobales</taxon>
        <taxon>Acidobacteriaceae</taxon>
        <taxon>Granulicella</taxon>
    </lineage>
</organism>
<keyword evidence="1" id="KW-0677">Repeat</keyword>
<dbReference type="PANTHER" id="PTHR44858:SF1">
    <property type="entry name" value="UDP-N-ACETYLGLUCOSAMINE--PEPTIDE N-ACETYLGLUCOSAMINYLTRANSFERASE SPINDLY-RELATED"/>
    <property type="match status" value="1"/>
</dbReference>
<feature type="repeat" description="TPR" evidence="3">
    <location>
        <begin position="291"/>
        <end position="324"/>
    </location>
</feature>
<keyword evidence="6" id="KW-1185">Reference proteome</keyword>
<dbReference type="Gene3D" id="1.25.40.10">
    <property type="entry name" value="Tetratricopeptide repeat domain"/>
    <property type="match status" value="2"/>
</dbReference>
<protein>
    <submittedName>
        <fullName evidence="5">Tetratricopeptide (TPR) repeat protein</fullName>
    </submittedName>
</protein>
<dbReference type="PROSITE" id="PS50005">
    <property type="entry name" value="TPR"/>
    <property type="match status" value="1"/>
</dbReference>
<reference evidence="5 6" key="1">
    <citation type="submission" date="2020-08" db="EMBL/GenBank/DDBJ databases">
        <title>Genomic Encyclopedia of Type Strains, Phase IV (KMG-V): Genome sequencing to study the core and pangenomes of soil and plant-associated prokaryotes.</title>
        <authorList>
            <person name="Whitman W."/>
        </authorList>
    </citation>
    <scope>NUCLEOTIDE SEQUENCE [LARGE SCALE GENOMIC DNA]</scope>
    <source>
        <strain evidence="5 6">M8UP14</strain>
    </source>
</reference>
<dbReference type="SUPFAM" id="SSF48452">
    <property type="entry name" value="TPR-like"/>
    <property type="match status" value="2"/>
</dbReference>
<dbReference type="Proteomes" id="UP000540989">
    <property type="component" value="Unassembled WGS sequence"/>
</dbReference>
<evidence type="ECO:0000256" key="2">
    <source>
        <dbReference type="ARBA" id="ARBA00022803"/>
    </source>
</evidence>
<dbReference type="InterPro" id="IPR050498">
    <property type="entry name" value="Ycf3"/>
</dbReference>
<accession>A0A7W7ZGC2</accession>
<dbReference type="AlphaFoldDB" id="A0A7W7ZGC2"/>
<evidence type="ECO:0000313" key="5">
    <source>
        <dbReference type="EMBL" id="MBB5059218.1"/>
    </source>
</evidence>
<sequence>MRHLYRWALSWLIAMGAASAAAQSGSAIFTLLQQHKFAEAETASRAVLVTKPNDCSVLTLLGLAQRGQSKLDDAFQSFQSANQSCPTNLASLEGAAEIAYSRRMPEADGLLKRVIELQPGNSAAHAMLGAVEARSGDCEASVTNYAMASEQISRSVPALRQYAGCLVTLGRMREAVEPLTDLLALQDKGVNRRTLARAQSDSGDRAAAVMTLDPLLHAEPPDDAALLLRARISEADNKTPEAVAWLRQAIQVGAKNVENYLYFAEVSFAHGSYQVGVDLLNTGLQQLPDNPRLLLARGVLLAQLDQMGAALRDFEAAHRLDPKLSLAEDAMGVLFSQKHDMSAARSVFRDKLKAQPNDALLQYLYAESLSEGTVEDAKTLGEAIAAAKRSVELEPSYQPARDLLCVLLLRHGDLKEVVEQANEALKRDPYDEAALYQELQAERRLKQSDRLPDLVARLQAAKSHNQIAVTKYVLSDGAAAPNEH</sequence>
<dbReference type="RefSeq" id="WP_184220279.1">
    <property type="nucleotide sequence ID" value="NZ_JACHIP010000005.1"/>
</dbReference>
<keyword evidence="2 3" id="KW-0802">TPR repeat</keyword>
<dbReference type="EMBL" id="JACHIP010000005">
    <property type="protein sequence ID" value="MBB5059218.1"/>
    <property type="molecule type" value="Genomic_DNA"/>
</dbReference>
<evidence type="ECO:0000256" key="3">
    <source>
        <dbReference type="PROSITE-ProRule" id="PRU00339"/>
    </source>
</evidence>
<evidence type="ECO:0000256" key="1">
    <source>
        <dbReference type="ARBA" id="ARBA00022737"/>
    </source>
</evidence>
<feature type="signal peptide" evidence="4">
    <location>
        <begin position="1"/>
        <end position="20"/>
    </location>
</feature>
<dbReference type="InterPro" id="IPR019734">
    <property type="entry name" value="TPR_rpt"/>
</dbReference>
<evidence type="ECO:0000313" key="6">
    <source>
        <dbReference type="Proteomes" id="UP000540989"/>
    </source>
</evidence>
<keyword evidence="4" id="KW-0732">Signal</keyword>
<dbReference type="InterPro" id="IPR011990">
    <property type="entry name" value="TPR-like_helical_dom_sf"/>
</dbReference>
<dbReference type="SMART" id="SM00028">
    <property type="entry name" value="TPR"/>
    <property type="match status" value="4"/>
</dbReference>
<feature type="chain" id="PRO_5031218417" evidence="4">
    <location>
        <begin position="21"/>
        <end position="484"/>
    </location>
</feature>
<name>A0A7W7ZGC2_9BACT</name>
<dbReference type="Pfam" id="PF13432">
    <property type="entry name" value="TPR_16"/>
    <property type="match status" value="1"/>
</dbReference>
<evidence type="ECO:0000256" key="4">
    <source>
        <dbReference type="SAM" id="SignalP"/>
    </source>
</evidence>
<comment type="caution">
    <text evidence="5">The sequence shown here is derived from an EMBL/GenBank/DDBJ whole genome shotgun (WGS) entry which is preliminary data.</text>
</comment>